<proteinExistence type="predicted"/>
<dbReference type="AlphaFoldDB" id="A0A2P6QGF8"/>
<protein>
    <submittedName>
        <fullName evidence="1">Uncharacterized protein</fullName>
    </submittedName>
</protein>
<keyword evidence="2" id="KW-1185">Reference proteome</keyword>
<accession>A0A2P6QGF8</accession>
<evidence type="ECO:0000313" key="1">
    <source>
        <dbReference type="EMBL" id="PRQ33258.1"/>
    </source>
</evidence>
<name>A0A2P6QGF8_ROSCH</name>
<gene>
    <name evidence="1" type="ORF">RchiOBHm_Chr5g0055591</name>
</gene>
<sequence length="40" mass="4388">MNLGGFEDSALLRIAWEVSLSLLSKNTTSDRMVCLSLRGC</sequence>
<dbReference type="EMBL" id="PDCK01000043">
    <property type="protein sequence ID" value="PRQ33258.1"/>
    <property type="molecule type" value="Genomic_DNA"/>
</dbReference>
<reference evidence="1 2" key="1">
    <citation type="journal article" date="2018" name="Nat. Genet.">
        <title>The Rosa genome provides new insights in the design of modern roses.</title>
        <authorList>
            <person name="Bendahmane M."/>
        </authorList>
    </citation>
    <scope>NUCLEOTIDE SEQUENCE [LARGE SCALE GENOMIC DNA]</scope>
    <source>
        <strain evidence="2">cv. Old Blush</strain>
    </source>
</reference>
<evidence type="ECO:0000313" key="2">
    <source>
        <dbReference type="Proteomes" id="UP000238479"/>
    </source>
</evidence>
<organism evidence="1 2">
    <name type="scientific">Rosa chinensis</name>
    <name type="common">China rose</name>
    <dbReference type="NCBI Taxonomy" id="74649"/>
    <lineage>
        <taxon>Eukaryota</taxon>
        <taxon>Viridiplantae</taxon>
        <taxon>Streptophyta</taxon>
        <taxon>Embryophyta</taxon>
        <taxon>Tracheophyta</taxon>
        <taxon>Spermatophyta</taxon>
        <taxon>Magnoliopsida</taxon>
        <taxon>eudicotyledons</taxon>
        <taxon>Gunneridae</taxon>
        <taxon>Pentapetalae</taxon>
        <taxon>rosids</taxon>
        <taxon>fabids</taxon>
        <taxon>Rosales</taxon>
        <taxon>Rosaceae</taxon>
        <taxon>Rosoideae</taxon>
        <taxon>Rosoideae incertae sedis</taxon>
        <taxon>Rosa</taxon>
    </lineage>
</organism>
<dbReference type="Gramene" id="PRQ33258">
    <property type="protein sequence ID" value="PRQ33258"/>
    <property type="gene ID" value="RchiOBHm_Chr5g0055591"/>
</dbReference>
<dbReference type="Proteomes" id="UP000238479">
    <property type="component" value="Chromosome 5"/>
</dbReference>
<comment type="caution">
    <text evidence="1">The sequence shown here is derived from an EMBL/GenBank/DDBJ whole genome shotgun (WGS) entry which is preliminary data.</text>
</comment>